<keyword evidence="3" id="KW-1185">Reference proteome</keyword>
<organism evidence="2 3">
    <name type="scientific">Dryococelus australis</name>
    <dbReference type="NCBI Taxonomy" id="614101"/>
    <lineage>
        <taxon>Eukaryota</taxon>
        <taxon>Metazoa</taxon>
        <taxon>Ecdysozoa</taxon>
        <taxon>Arthropoda</taxon>
        <taxon>Hexapoda</taxon>
        <taxon>Insecta</taxon>
        <taxon>Pterygota</taxon>
        <taxon>Neoptera</taxon>
        <taxon>Polyneoptera</taxon>
        <taxon>Phasmatodea</taxon>
        <taxon>Verophasmatodea</taxon>
        <taxon>Anareolatae</taxon>
        <taxon>Phasmatidae</taxon>
        <taxon>Eurycanthinae</taxon>
        <taxon>Dryococelus</taxon>
    </lineage>
</organism>
<sequence>MELARRWDRGQRRDANVTKRQAPRENPLAKGKVSRIRTSVSVPAGNRTPLVAVRLPCSPPTMAGPGSIPGRVTPGLSHVGIVPDDAAGPRFFSGISRFSCPCIPALLHSHLNNPHRLFRLRTPLHTGDSANEHKAVSPYLAVMGFAMCFLATCKETHCESHIAAIGSETCRAGLIYSDPIAKTVARPKQRVGTRNLGRGPTVRSNRLVVPGSPRGYFRTPSAAVGRGGRLLPHSGPATIDLPPTSVVSNTPLVLRPCRAPPPPPLRSARSRVLRLGFAIHGLLCILEHQLSVHWLLPHTWQLWNSQGVSLQVCYWPRGVQVVSNKRRSNCRGRIPIHRRECSLAHSWRRVRSPLLLSQLERDRERESERERERERESEKESERRRTLAAHSYALFFSSHQTRKETITASCGATANEHSAEAPVCKRIDESSLQVIELAKISYPYEEGRESCKEACIAADRDWADMANNWGHDYLPNRETMSIKYTSASACVKAVHDKVSTFEINLRENSLRPPAYTSAGALSDMHPLLDVGKASRVQFCEWFLSNIATTRIHSKNSRPTLSQLSMPSRRMPSPVPFTTFGVVCTPASRSMAATSSTYSSSVSHRAKFSEHAPCPDGVFDKPLPSWMSLGETASSTSGRQLGRFDKLLSPLEPFCIHCESVLDAVERVGYTNPSRRLGSTPAGHQQEGSFHGATGITAHRPGMCHG</sequence>
<feature type="compositionally biased region" description="Basic and acidic residues" evidence="1">
    <location>
        <begin position="1"/>
        <end position="17"/>
    </location>
</feature>
<protein>
    <submittedName>
        <fullName evidence="2">Uncharacterized protein</fullName>
    </submittedName>
</protein>
<accession>A0ABQ9GZD7</accession>
<name>A0ABQ9GZD7_9NEOP</name>
<dbReference type="Proteomes" id="UP001159363">
    <property type="component" value="Chromosome 7"/>
</dbReference>
<reference evidence="2 3" key="1">
    <citation type="submission" date="2023-02" db="EMBL/GenBank/DDBJ databases">
        <title>LHISI_Scaffold_Assembly.</title>
        <authorList>
            <person name="Stuart O.P."/>
            <person name="Cleave R."/>
            <person name="Magrath M.J.L."/>
            <person name="Mikheyev A.S."/>
        </authorList>
    </citation>
    <scope>NUCLEOTIDE SEQUENCE [LARGE SCALE GENOMIC DNA]</scope>
    <source>
        <strain evidence="2">Daus_M_001</strain>
        <tissue evidence="2">Leg muscle</tissue>
    </source>
</reference>
<gene>
    <name evidence="2" type="ORF">PR048_021866</name>
</gene>
<feature type="region of interest" description="Disordered" evidence="1">
    <location>
        <begin position="361"/>
        <end position="385"/>
    </location>
</feature>
<evidence type="ECO:0000313" key="3">
    <source>
        <dbReference type="Proteomes" id="UP001159363"/>
    </source>
</evidence>
<comment type="caution">
    <text evidence="2">The sequence shown here is derived from an EMBL/GenBank/DDBJ whole genome shotgun (WGS) entry which is preliminary data.</text>
</comment>
<feature type="region of interest" description="Disordered" evidence="1">
    <location>
        <begin position="675"/>
        <end position="705"/>
    </location>
</feature>
<dbReference type="EMBL" id="JARBHB010000008">
    <property type="protein sequence ID" value="KAJ8877412.1"/>
    <property type="molecule type" value="Genomic_DNA"/>
</dbReference>
<feature type="region of interest" description="Disordered" evidence="1">
    <location>
        <begin position="1"/>
        <end position="34"/>
    </location>
</feature>
<proteinExistence type="predicted"/>
<evidence type="ECO:0000313" key="2">
    <source>
        <dbReference type="EMBL" id="KAJ8877412.1"/>
    </source>
</evidence>
<evidence type="ECO:0000256" key="1">
    <source>
        <dbReference type="SAM" id="MobiDB-lite"/>
    </source>
</evidence>